<dbReference type="InterPro" id="IPR018624">
    <property type="entry name" value="Sec66"/>
</dbReference>
<dbReference type="AlphaFoldDB" id="A0A0W4ZHK8"/>
<evidence type="ECO:0000313" key="3">
    <source>
        <dbReference type="EMBL" id="KTW27856.1"/>
    </source>
</evidence>
<dbReference type="GeneID" id="28941341"/>
<dbReference type="GO" id="GO:0031204">
    <property type="term" value="P:post-translational protein targeting to membrane, translocation"/>
    <property type="evidence" value="ECO:0007669"/>
    <property type="project" value="InterPro"/>
</dbReference>
<reference evidence="4" key="1">
    <citation type="journal article" date="2016" name="Nat. Commun.">
        <title>Genome analysis of three Pneumocystis species reveals adaptation mechanisms to life exclusively in mammalian hosts.</title>
        <authorList>
            <person name="Ma L."/>
            <person name="Chen Z."/>
            <person name="Huang D.W."/>
            <person name="Kutty G."/>
            <person name="Ishihara M."/>
            <person name="Wang H."/>
            <person name="Abouelleil A."/>
            <person name="Bishop L."/>
            <person name="Davey E."/>
            <person name="Deng R."/>
            <person name="Deng X."/>
            <person name="Fan L."/>
            <person name="Fantoni G."/>
            <person name="Fitzgerald M."/>
            <person name="Gogineni E."/>
            <person name="Goldberg J.M."/>
            <person name="Handley G."/>
            <person name="Hu X."/>
            <person name="Huber C."/>
            <person name="Jiao X."/>
            <person name="Jones K."/>
            <person name="Levin J.Z."/>
            <person name="Liu Y."/>
            <person name="Macdonald P."/>
            <person name="Melnikov A."/>
            <person name="Raley C."/>
            <person name="Sassi M."/>
            <person name="Sherman B.T."/>
            <person name="Song X."/>
            <person name="Sykes S."/>
            <person name="Tran B."/>
            <person name="Walsh L."/>
            <person name="Xia Y."/>
            <person name="Yang J."/>
            <person name="Young S."/>
            <person name="Zeng Q."/>
            <person name="Zheng X."/>
            <person name="Stephens R."/>
            <person name="Nusbaum C."/>
            <person name="Birren B.W."/>
            <person name="Azadi P."/>
            <person name="Lempicki R.A."/>
            <person name="Cuomo C.A."/>
            <person name="Kovacs J.A."/>
        </authorList>
    </citation>
    <scope>NUCLEOTIDE SEQUENCE [LARGE SCALE GENOMIC DNA]</scope>
    <source>
        <strain evidence="4">RU7</strain>
    </source>
</reference>
<name>A0A0W4ZHK8_PNEJ7</name>
<dbReference type="VEuPathDB" id="FungiDB:T551_02823"/>
<dbReference type="STRING" id="1408657.A0A0W4ZHK8"/>
<gene>
    <name evidence="3" type="ORF">T551_02823</name>
</gene>
<dbReference type="GO" id="GO:0031207">
    <property type="term" value="C:Sec62/Sec63 complex"/>
    <property type="evidence" value="ECO:0007669"/>
    <property type="project" value="InterPro"/>
</dbReference>
<proteinExistence type="predicted"/>
<feature type="coiled-coil region" evidence="1">
    <location>
        <begin position="161"/>
        <end position="188"/>
    </location>
</feature>
<comment type="caution">
    <text evidence="3">The sequence shown here is derived from an EMBL/GenBank/DDBJ whole genome shotgun (WGS) entry which is preliminary data.</text>
</comment>
<dbReference type="Pfam" id="PF09802">
    <property type="entry name" value="Sec66"/>
    <property type="match status" value="1"/>
</dbReference>
<dbReference type="PANTHER" id="PTHR28229">
    <property type="entry name" value="TRANSLOCATION PROTEIN SEC66"/>
    <property type="match status" value="1"/>
</dbReference>
<feature type="transmembrane region" description="Helical" evidence="2">
    <location>
        <begin position="6"/>
        <end position="27"/>
    </location>
</feature>
<dbReference type="InterPro" id="IPR017645">
    <property type="entry name" value="Dnd_assoc_1"/>
</dbReference>
<dbReference type="NCBIfam" id="TIGR03236">
    <property type="entry name" value="dnd_assoc_1"/>
    <property type="match status" value="1"/>
</dbReference>
<evidence type="ECO:0000256" key="2">
    <source>
        <dbReference type="SAM" id="Phobius"/>
    </source>
</evidence>
<dbReference type="eggNOG" id="KOG4699">
    <property type="taxonomic scope" value="Eukaryota"/>
</dbReference>
<keyword evidence="2" id="KW-0472">Membrane</keyword>
<dbReference type="EMBL" id="LFWA01000013">
    <property type="protein sequence ID" value="KTW27856.1"/>
    <property type="molecule type" value="Genomic_DNA"/>
</dbReference>
<keyword evidence="1" id="KW-0175">Coiled coil</keyword>
<dbReference type="OrthoDB" id="73168at2759"/>
<protein>
    <submittedName>
        <fullName evidence="3">DNA phosphorothioation-dependent restriction protein DptG</fullName>
    </submittedName>
</protein>
<accession>A0A0W4ZHK8</accession>
<evidence type="ECO:0000256" key="1">
    <source>
        <dbReference type="SAM" id="Coils"/>
    </source>
</evidence>
<evidence type="ECO:0000313" key="4">
    <source>
        <dbReference type="Proteomes" id="UP000053447"/>
    </source>
</evidence>
<dbReference type="RefSeq" id="XP_018228627.1">
    <property type="nucleotide sequence ID" value="XM_018375086.1"/>
</dbReference>
<keyword evidence="2" id="KW-1133">Transmembrane helix</keyword>
<organism evidence="3 4">
    <name type="scientific">Pneumocystis jirovecii (strain RU7)</name>
    <name type="common">Human pneumocystis pneumonia agent</name>
    <dbReference type="NCBI Taxonomy" id="1408657"/>
    <lineage>
        <taxon>Eukaryota</taxon>
        <taxon>Fungi</taxon>
        <taxon>Dikarya</taxon>
        <taxon>Ascomycota</taxon>
        <taxon>Taphrinomycotina</taxon>
        <taxon>Pneumocystomycetes</taxon>
        <taxon>Pneumocystaceae</taxon>
        <taxon>Pneumocystis</taxon>
    </lineage>
</organism>
<keyword evidence="4" id="KW-1185">Reference proteome</keyword>
<keyword evidence="2" id="KW-0812">Transmembrane</keyword>
<dbReference type="Proteomes" id="UP000053447">
    <property type="component" value="Unassembled WGS sequence"/>
</dbReference>
<dbReference type="PANTHER" id="PTHR28229:SF1">
    <property type="entry name" value="TRANSLOCATION PROTEIN SEC66"/>
    <property type="match status" value="1"/>
</dbReference>
<sequence>MSNIQLYLPIIYITLLVGSFCVFSFFYSRHKRLKISPLEQWFSSSTSRNLYFSLLHLSESVPQNILKAALLERAKENIKRIHDLRVKKSVLNQAIQRGLLSSDLWRQFRLLEKELEIEVMDVSKEAQSFKKEWGQTIFQTANEMVLNEQLRQTITQVRDIAEKEARTYEKLKTISEKAKEEQKRIAENELLKDPTFFNTSTQKKKHK</sequence>